<dbReference type="EMBL" id="JAPEIS010000001">
    <property type="protein sequence ID" value="KAJ8071023.1"/>
    <property type="molecule type" value="Genomic_DNA"/>
</dbReference>
<gene>
    <name evidence="4" type="ORF">OCU04_001371</name>
</gene>
<feature type="chain" id="PRO_5040997363" evidence="1">
    <location>
        <begin position="22"/>
        <end position="1117"/>
    </location>
</feature>
<keyword evidence="5" id="KW-1185">Reference proteome</keyword>
<evidence type="ECO:0000313" key="4">
    <source>
        <dbReference type="EMBL" id="KAJ8071023.1"/>
    </source>
</evidence>
<sequence>MHWTMLLNSGWTIETLLLVLAGPASDDSSMTEGNSGLQLTSAILEGTRELRKSLSSLFNGAIPTAETVVECAGRTFDSVTAKLVVEFVEGSQVRTNAVTLDTQQDLQRIIDFSKDWPKKVSVIPSSTAQKYSAQFRLCGLLTTEEKQQIMHDSSGLPSVNTVLRSLVENSLLPQAVIQSRFQNNSQKLSANILMQDWASTQLGINSPSATTPAPIPSPNDILIETESQVRERRAAFVELAAPAIVQDTLTTSILNIMKDLVLDVDISVLSYLPTDTVKVSTNQNNGLESAMAALKKLSEPVKTTIDAKTVDAYFIPTTTDDFILHYTGNLDAPSLTINGIEIPFNTASKMWNAFRMNVGQSYLLQGGFPASQISWSTCRSMMTPFTDEELLPSATVQRANLILATIRRAVCISQTMQLKKSELQYITRQEQTEHKILTMNLNSPSLKDLVHLQEYRELRDGLLNVNTNSDLTSLFSWLYNSANPDVKTITAKIGASTGWKDTLIESVLKAKYPDFTPANLVAALRRHDAFIGLRDIVVFYERLGNASDVTSKPLMAELFDLARPPQQLRSGDQYMEAAKNLQNRLTPSQRETADEGLMESQRKALVTYLLQQKFITHDLGIWDADGLFEHFLVDVQMGPQIRTSRIKQAISVVQMFVQRCLLGLEEGVAKSVLGHEKWDWLQQYTLWEVHRKVFLYPENWIEPALRDDKSELFDQFEATLMQKDLSINTFLQAIQSYIYDLDGISSLDIVAYVHEPQPAAADIFHLFGRTRSGPYTFYYRTLTRLRTAEVFWRPWTKVEMDISSIETEWEGQRLVETGSYLLPIMIKGRLYLFMPSIMPKTIVKNISSLSGVTSFDALRNQNPNIADPVRIWEITMAWTEFVNEGWSPKRVSSSTLSVGLDASSSQLRVDPTLQDNTLTLQVTYGEAEKTTSKVIGSFIFCNDQMSITNSVTTSTQAGFFETYFQKALKKGMDLESLPGGTKYTNSTALLWVPPELESKGVVDVSWTLSKLPQRVTGLVVSAKVSEGRRASFFNIPKLELLSSTWTKDIIKNNTELVSIDHIFSHELMEATADRVDPLRCLYNKIAQLPAGAMRESFGAGSHEAWYHELGRPTALYK</sequence>
<dbReference type="OrthoDB" id="4940706at2759"/>
<organism evidence="4 5">
    <name type="scientific">Sclerotinia nivalis</name>
    <dbReference type="NCBI Taxonomy" id="352851"/>
    <lineage>
        <taxon>Eukaryota</taxon>
        <taxon>Fungi</taxon>
        <taxon>Dikarya</taxon>
        <taxon>Ascomycota</taxon>
        <taxon>Pezizomycotina</taxon>
        <taxon>Leotiomycetes</taxon>
        <taxon>Helotiales</taxon>
        <taxon>Sclerotiniaceae</taxon>
        <taxon>Sclerotinia</taxon>
    </lineage>
</organism>
<reference evidence="4" key="1">
    <citation type="submission" date="2022-11" db="EMBL/GenBank/DDBJ databases">
        <title>Genome Resource of Sclerotinia nivalis Strain SnTB1, a Plant Pathogen Isolated from American Ginseng.</title>
        <authorList>
            <person name="Fan S."/>
        </authorList>
    </citation>
    <scope>NUCLEOTIDE SEQUENCE</scope>
    <source>
        <strain evidence="4">SnTB1</strain>
    </source>
</reference>
<dbReference type="InterPro" id="IPR041079">
    <property type="entry name" value="Neuraminidase-like"/>
</dbReference>
<name>A0A9X0B0C9_9HELO</name>
<accession>A0A9X0B0C9</accession>
<proteinExistence type="predicted"/>
<dbReference type="AlphaFoldDB" id="A0A9X0B0C9"/>
<feature type="domain" description="Neuraminidase-like" evidence="2">
    <location>
        <begin position="747"/>
        <end position="909"/>
    </location>
</feature>
<comment type="caution">
    <text evidence="4">The sequence shown here is derived from an EMBL/GenBank/DDBJ whole genome shotgun (WGS) entry which is preliminary data.</text>
</comment>
<dbReference type="InterPro" id="IPR046839">
    <property type="entry name" value="ABC_toxin_N"/>
</dbReference>
<feature type="domain" description="ABC toxin N-terminal" evidence="3">
    <location>
        <begin position="597"/>
        <end position="717"/>
    </location>
</feature>
<evidence type="ECO:0000313" key="5">
    <source>
        <dbReference type="Proteomes" id="UP001152300"/>
    </source>
</evidence>
<dbReference type="Pfam" id="PF18413">
    <property type="entry name" value="Neuraminidase"/>
    <property type="match status" value="1"/>
</dbReference>
<dbReference type="Pfam" id="PF20220">
    <property type="entry name" value="ABC_toxin_N"/>
    <property type="match status" value="1"/>
</dbReference>
<protein>
    <submittedName>
        <fullName evidence="4">Uncharacterized protein</fullName>
    </submittedName>
</protein>
<evidence type="ECO:0000256" key="1">
    <source>
        <dbReference type="SAM" id="SignalP"/>
    </source>
</evidence>
<evidence type="ECO:0000259" key="3">
    <source>
        <dbReference type="Pfam" id="PF20220"/>
    </source>
</evidence>
<feature type="signal peptide" evidence="1">
    <location>
        <begin position="1"/>
        <end position="21"/>
    </location>
</feature>
<keyword evidence="1" id="KW-0732">Signal</keyword>
<dbReference type="Proteomes" id="UP001152300">
    <property type="component" value="Unassembled WGS sequence"/>
</dbReference>
<evidence type="ECO:0000259" key="2">
    <source>
        <dbReference type="Pfam" id="PF18413"/>
    </source>
</evidence>